<name>A0AA46BP06_9MICO</name>
<dbReference type="Gene3D" id="3.40.50.1110">
    <property type="entry name" value="SGNH hydrolase"/>
    <property type="match status" value="1"/>
</dbReference>
<evidence type="ECO:0000313" key="5">
    <source>
        <dbReference type="Proteomes" id="UP000254118"/>
    </source>
</evidence>
<feature type="disulfide bond" evidence="2">
    <location>
        <begin position="286"/>
        <end position="347"/>
    </location>
</feature>
<dbReference type="RefSeq" id="WP_115031053.1">
    <property type="nucleotide sequence ID" value="NZ_UFYA01000001.1"/>
</dbReference>
<dbReference type="PANTHER" id="PTHR37981">
    <property type="entry name" value="LIPASE 2"/>
    <property type="match status" value="1"/>
</dbReference>
<dbReference type="EMBL" id="UFYA01000001">
    <property type="protein sequence ID" value="STD11226.1"/>
    <property type="molecule type" value="Genomic_DNA"/>
</dbReference>
<accession>A0AA46BP06</accession>
<proteinExistence type="predicted"/>
<dbReference type="GO" id="GO:0006629">
    <property type="term" value="P:lipid metabolic process"/>
    <property type="evidence" value="ECO:0007669"/>
    <property type="project" value="TreeGrafter"/>
</dbReference>
<feature type="disulfide bond" evidence="2">
    <location>
        <begin position="66"/>
        <end position="101"/>
    </location>
</feature>
<evidence type="ECO:0000313" key="4">
    <source>
        <dbReference type="EMBL" id="STD11226.1"/>
    </source>
</evidence>
<dbReference type="SUPFAM" id="SSF52266">
    <property type="entry name" value="SGNH hydrolase"/>
    <property type="match status" value="1"/>
</dbReference>
<evidence type="ECO:0000256" key="1">
    <source>
        <dbReference type="PIRSR" id="PIRSR637460-1"/>
    </source>
</evidence>
<feature type="signal peptide" evidence="3">
    <location>
        <begin position="1"/>
        <end position="30"/>
    </location>
</feature>
<dbReference type="PANTHER" id="PTHR37981:SF1">
    <property type="entry name" value="SGNH HYDROLASE-TYPE ESTERASE DOMAIN-CONTAINING PROTEIN"/>
    <property type="match status" value="1"/>
</dbReference>
<dbReference type="InterPro" id="IPR001087">
    <property type="entry name" value="GDSL"/>
</dbReference>
<comment type="caution">
    <text evidence="4">The sequence shown here is derived from an EMBL/GenBank/DDBJ whole genome shotgun (WGS) entry which is preliminary data.</text>
</comment>
<dbReference type="Pfam" id="PF00657">
    <property type="entry name" value="Lipase_GDSL"/>
    <property type="match status" value="1"/>
</dbReference>
<dbReference type="InterPro" id="IPR037460">
    <property type="entry name" value="SEST-like"/>
</dbReference>
<evidence type="ECO:0000256" key="3">
    <source>
        <dbReference type="SAM" id="SignalP"/>
    </source>
</evidence>
<organism evidence="4 5">
    <name type="scientific">Dermatophilus congolensis</name>
    <dbReference type="NCBI Taxonomy" id="1863"/>
    <lineage>
        <taxon>Bacteria</taxon>
        <taxon>Bacillati</taxon>
        <taxon>Actinomycetota</taxon>
        <taxon>Actinomycetes</taxon>
        <taxon>Micrococcales</taxon>
        <taxon>Dermatophilaceae</taxon>
        <taxon>Dermatophilus</taxon>
    </lineage>
</organism>
<keyword evidence="2" id="KW-1015">Disulfide bond</keyword>
<dbReference type="GO" id="GO:0016788">
    <property type="term" value="F:hydrolase activity, acting on ester bonds"/>
    <property type="evidence" value="ECO:0007669"/>
    <property type="project" value="InterPro"/>
</dbReference>
<protein>
    <submittedName>
        <fullName evidence="4">GDSL-like Lipase/Acylhydrolase</fullName>
    </submittedName>
</protein>
<gene>
    <name evidence="4" type="ORF">NCTC7915_01540</name>
</gene>
<keyword evidence="3" id="KW-0732">Signal</keyword>
<dbReference type="AlphaFoldDB" id="A0AA46BP06"/>
<feature type="chain" id="PRO_5041328502" evidence="3">
    <location>
        <begin position="31"/>
        <end position="385"/>
    </location>
</feature>
<dbReference type="InterPro" id="IPR036514">
    <property type="entry name" value="SGNH_hydro_sf"/>
</dbReference>
<reference evidence="4 5" key="1">
    <citation type="submission" date="2018-06" db="EMBL/GenBank/DDBJ databases">
        <authorList>
            <consortium name="Pathogen Informatics"/>
            <person name="Doyle S."/>
        </authorList>
    </citation>
    <scope>NUCLEOTIDE SEQUENCE [LARGE SCALE GENOMIC DNA]</scope>
    <source>
        <strain evidence="4 5">NCTC7915</strain>
    </source>
</reference>
<sequence>MPRHTHRTAAAALISAALLTCLTAAPTASAKPTNGESTWAALGDSISSGYGITSVSPNPSAWGAQCGRADGATSNEAAMPVIAQKQLASSGISYRQAFTACAGATTDDWAIQLAEAYRQLGVKINTPIEPGTPTRTSSLVKELDSIAASGNRFDLITMTFGANNAALGALGELCMDTKNVQGESLDWDSPGWGSCDVPPEQATKILDTLTQGNASVPLPAGQVPLWSANPDQGEVEPLLSALARFVKPGGRILIMGYPQIITDPSRSSLAQRWNKIPGLYATAGSCNGMPPESMKRVRETITELNTGIHKAAEKAQAALSHNGVTIGYVDMNTALGFESAESFHGVCSQEPWVNDPFTQYGPLHPNAQGHAQAGKALAELVRSSK</sequence>
<feature type="active site" evidence="1">
    <location>
        <position position="364"/>
    </location>
</feature>
<feature type="active site" description="Nucleophile" evidence="1">
    <location>
        <position position="45"/>
    </location>
</feature>
<dbReference type="Proteomes" id="UP000254118">
    <property type="component" value="Unassembled WGS sequence"/>
</dbReference>
<evidence type="ECO:0000256" key="2">
    <source>
        <dbReference type="PIRSR" id="PIRSR637460-2"/>
    </source>
</evidence>